<gene>
    <name evidence="3" type="ORF">RRG08_046364</name>
</gene>
<dbReference type="FunFam" id="2.30.180.10:FF:000032">
    <property type="entry name" value="Fasciclin domain-containing protein, putative"/>
    <property type="match status" value="1"/>
</dbReference>
<comment type="caution">
    <text evidence="3">The sequence shown here is derived from an EMBL/GenBank/DDBJ whole genome shotgun (WGS) entry which is preliminary data.</text>
</comment>
<accession>A0AAE1A6C6</accession>
<dbReference type="GO" id="GO:0050839">
    <property type="term" value="F:cell adhesion molecule binding"/>
    <property type="evidence" value="ECO:0007669"/>
    <property type="project" value="TreeGrafter"/>
</dbReference>
<sequence>MQDMHRKQERMKIWLERRSKLALWQMRKSSSLIREKSDGAFKESPDMANLAPLVTVVAIAALVSITTSVNLRESLTGNVESQAPEAESTATAGERDWTQHPAARNLFNLFFNIHTGGAKPWWEGPNVCQTENVEEKNATTEGESGLSMELTRHFSSSFQFCDESESVYKCTISQHDQDGERKIVILYECCKGYERMKGDDGCPRRVELRDLVTLASQIGLNEFLQAVRRVGLESELASREVTVFAPVDGAFGSEPDIEVVGPPVILQRDAPYTITETDTSQGRAEERVRSGLLGHVISGARRSSSFSDEEVVETGAMDATAIRVNFFYTPQKKVMTANCVPVVSRDNRGSNGVIHTVERLLPEVAESLMDMIKTRPDLSTLKTVLARAHYVPKLKEEGQGTLLAPSNDAFARMNPRLRRRLLEGDRKCLQKVLDNHILPHTICSAVIQGKARTMNQLGHYLNISRSADDKIFVHGVQVIQRDVMATNGVMHVVDNVLVPEEALDFLDVLEKEGYTELLSLVQAAGLTKNLETIDNVTIFAPTNAAIQSLPQGLRFRLSQDRELLEKVLTFHVSPGADQRSRLFDSQKLPTLSEGANIRIDTYSLHPFHHYGVMTAQCVPLTGERIEACNGRIRGIKDVMIPPNGNVLDVLSLDKRFTILVSLIKRAGLADALQGMGPFTVLAPNNQAFQRLGQMRLEQLEENVFELQTLLKRHVISDNLCCAGIFRGHSWFGQARLRTLAGYRVRITRDYSNTPRVERSRILTCDRTATNGNVLEIESVLLSRERFGYRRSRWNRPGFWERNRFTEP</sequence>
<proteinExistence type="predicted"/>
<feature type="domain" description="FAS1" evidence="2">
    <location>
        <begin position="207"/>
        <end position="361"/>
    </location>
</feature>
<name>A0AAE1A6C6_9GAST</name>
<evidence type="ECO:0000259" key="2">
    <source>
        <dbReference type="PROSITE" id="PS50213"/>
    </source>
</evidence>
<dbReference type="GO" id="GO:0005615">
    <property type="term" value="C:extracellular space"/>
    <property type="evidence" value="ECO:0007669"/>
    <property type="project" value="TreeGrafter"/>
</dbReference>
<dbReference type="AlphaFoldDB" id="A0AAE1A6C6"/>
<dbReference type="GO" id="GO:0031012">
    <property type="term" value="C:extracellular matrix"/>
    <property type="evidence" value="ECO:0007669"/>
    <property type="project" value="TreeGrafter"/>
</dbReference>
<evidence type="ECO:0000313" key="3">
    <source>
        <dbReference type="EMBL" id="KAK3781062.1"/>
    </source>
</evidence>
<feature type="domain" description="FAS1" evidence="2">
    <location>
        <begin position="643"/>
        <end position="780"/>
    </location>
</feature>
<dbReference type="Pfam" id="PF02469">
    <property type="entry name" value="Fasciclin"/>
    <property type="match status" value="4"/>
</dbReference>
<dbReference type="SUPFAM" id="SSF82153">
    <property type="entry name" value="FAS1 domain"/>
    <property type="match status" value="4"/>
</dbReference>
<dbReference type="EMBL" id="JAWDGP010002673">
    <property type="protein sequence ID" value="KAK3781062.1"/>
    <property type="molecule type" value="Genomic_DNA"/>
</dbReference>
<evidence type="ECO:0000313" key="4">
    <source>
        <dbReference type="Proteomes" id="UP001283361"/>
    </source>
</evidence>
<dbReference type="SMART" id="SM00554">
    <property type="entry name" value="FAS1"/>
    <property type="match status" value="4"/>
</dbReference>
<evidence type="ECO:0000256" key="1">
    <source>
        <dbReference type="SAM" id="MobiDB-lite"/>
    </source>
</evidence>
<reference evidence="3" key="1">
    <citation type="journal article" date="2023" name="G3 (Bethesda)">
        <title>A reference genome for the long-term kleptoplast-retaining sea slug Elysia crispata morphotype clarki.</title>
        <authorList>
            <person name="Eastman K.E."/>
            <person name="Pendleton A.L."/>
            <person name="Shaikh M.A."/>
            <person name="Suttiyut T."/>
            <person name="Ogas R."/>
            <person name="Tomko P."/>
            <person name="Gavelis G."/>
            <person name="Widhalm J.R."/>
            <person name="Wisecaver J.H."/>
        </authorList>
    </citation>
    <scope>NUCLEOTIDE SEQUENCE</scope>
    <source>
        <strain evidence="3">ECLA1</strain>
    </source>
</reference>
<dbReference type="GO" id="GO:0007155">
    <property type="term" value="P:cell adhesion"/>
    <property type="evidence" value="ECO:0007669"/>
    <property type="project" value="TreeGrafter"/>
</dbReference>
<feature type="domain" description="FAS1" evidence="2">
    <location>
        <begin position="365"/>
        <end position="497"/>
    </location>
</feature>
<dbReference type="Gene3D" id="2.30.180.10">
    <property type="entry name" value="FAS1 domain"/>
    <property type="match status" value="4"/>
</dbReference>
<dbReference type="PROSITE" id="PS50213">
    <property type="entry name" value="FAS1"/>
    <property type="match status" value="4"/>
</dbReference>
<dbReference type="InterPro" id="IPR036378">
    <property type="entry name" value="FAS1_dom_sf"/>
</dbReference>
<feature type="domain" description="FAS1" evidence="2">
    <location>
        <begin position="501"/>
        <end position="639"/>
    </location>
</feature>
<keyword evidence="4" id="KW-1185">Reference proteome</keyword>
<dbReference type="GO" id="GO:0030198">
    <property type="term" value="P:extracellular matrix organization"/>
    <property type="evidence" value="ECO:0007669"/>
    <property type="project" value="TreeGrafter"/>
</dbReference>
<dbReference type="Proteomes" id="UP001283361">
    <property type="component" value="Unassembled WGS sequence"/>
</dbReference>
<feature type="region of interest" description="Disordered" evidence="1">
    <location>
        <begin position="76"/>
        <end position="95"/>
    </location>
</feature>
<dbReference type="InterPro" id="IPR000782">
    <property type="entry name" value="FAS1_domain"/>
</dbReference>
<protein>
    <recommendedName>
        <fullName evidence="2">FAS1 domain-containing protein</fullName>
    </recommendedName>
</protein>
<dbReference type="InterPro" id="IPR050904">
    <property type="entry name" value="Adhesion/Biosynth-related"/>
</dbReference>
<organism evidence="3 4">
    <name type="scientific">Elysia crispata</name>
    <name type="common">lettuce slug</name>
    <dbReference type="NCBI Taxonomy" id="231223"/>
    <lineage>
        <taxon>Eukaryota</taxon>
        <taxon>Metazoa</taxon>
        <taxon>Spiralia</taxon>
        <taxon>Lophotrochozoa</taxon>
        <taxon>Mollusca</taxon>
        <taxon>Gastropoda</taxon>
        <taxon>Heterobranchia</taxon>
        <taxon>Euthyneura</taxon>
        <taxon>Panpulmonata</taxon>
        <taxon>Sacoglossa</taxon>
        <taxon>Placobranchoidea</taxon>
        <taxon>Plakobranchidae</taxon>
        <taxon>Elysia</taxon>
    </lineage>
</organism>
<dbReference type="PANTHER" id="PTHR10900">
    <property type="entry name" value="PERIOSTIN-RELATED"/>
    <property type="match status" value="1"/>
</dbReference>
<dbReference type="PANTHER" id="PTHR10900:SF77">
    <property type="entry name" value="FI19380P1"/>
    <property type="match status" value="1"/>
</dbReference>